<dbReference type="PANTHER" id="PTHR44329">
    <property type="entry name" value="SERINE/THREONINE-PROTEIN KINASE TNNI3K-RELATED"/>
    <property type="match status" value="1"/>
</dbReference>
<keyword evidence="1" id="KW-0808">Transferase</keyword>
<dbReference type="GO" id="GO:0004674">
    <property type="term" value="F:protein serine/threonine kinase activity"/>
    <property type="evidence" value="ECO:0007669"/>
    <property type="project" value="UniProtKB-EC"/>
</dbReference>
<evidence type="ECO:0000256" key="7">
    <source>
        <dbReference type="ARBA" id="ARBA00047899"/>
    </source>
</evidence>
<dbReference type="Gene3D" id="3.30.60.20">
    <property type="match status" value="1"/>
</dbReference>
<dbReference type="PROSITE" id="PS50011">
    <property type="entry name" value="PROTEIN_KINASE_DOM"/>
    <property type="match status" value="1"/>
</dbReference>
<dbReference type="EMBL" id="GGYP01001903">
    <property type="protein sequence ID" value="MDE46674.1"/>
    <property type="molecule type" value="Transcribed_RNA"/>
</dbReference>
<keyword evidence="3" id="KW-0547">Nucleotide-binding</keyword>
<evidence type="ECO:0000313" key="12">
    <source>
        <dbReference type="EMBL" id="MDE46674.1"/>
    </source>
</evidence>
<proteinExistence type="predicted"/>
<evidence type="ECO:0000259" key="10">
    <source>
        <dbReference type="PROSITE" id="PS50011"/>
    </source>
</evidence>
<evidence type="ECO:0000256" key="2">
    <source>
        <dbReference type="ARBA" id="ARBA00022723"/>
    </source>
</evidence>
<comment type="catalytic activity">
    <reaction evidence="8">
        <text>L-seryl-[protein] + ATP = O-phospho-L-seryl-[protein] + ADP + H(+)</text>
        <dbReference type="Rhea" id="RHEA:17989"/>
        <dbReference type="Rhea" id="RHEA-COMP:9863"/>
        <dbReference type="Rhea" id="RHEA-COMP:11604"/>
        <dbReference type="ChEBI" id="CHEBI:15378"/>
        <dbReference type="ChEBI" id="CHEBI:29999"/>
        <dbReference type="ChEBI" id="CHEBI:30616"/>
        <dbReference type="ChEBI" id="CHEBI:83421"/>
        <dbReference type="ChEBI" id="CHEBI:456216"/>
        <dbReference type="EC" id="2.7.11.1"/>
    </reaction>
</comment>
<evidence type="ECO:0000256" key="8">
    <source>
        <dbReference type="ARBA" id="ARBA00048679"/>
    </source>
</evidence>
<dbReference type="PROSITE" id="PS00479">
    <property type="entry name" value="ZF_DAG_PE_1"/>
    <property type="match status" value="1"/>
</dbReference>
<dbReference type="SMART" id="SM00109">
    <property type="entry name" value="C1"/>
    <property type="match status" value="1"/>
</dbReference>
<feature type="domain" description="Protein kinase" evidence="10">
    <location>
        <begin position="105"/>
        <end position="383"/>
    </location>
</feature>
<dbReference type="Pfam" id="PF07714">
    <property type="entry name" value="PK_Tyr_Ser-Thr"/>
    <property type="match status" value="1"/>
</dbReference>
<accession>A0A6G1S839</accession>
<dbReference type="SUPFAM" id="SSF57889">
    <property type="entry name" value="Cysteine-rich domain"/>
    <property type="match status" value="1"/>
</dbReference>
<feature type="region of interest" description="Disordered" evidence="9">
    <location>
        <begin position="69"/>
        <end position="88"/>
    </location>
</feature>
<dbReference type="Gene3D" id="3.30.200.20">
    <property type="entry name" value="Phosphorylase Kinase, domain 1"/>
    <property type="match status" value="1"/>
</dbReference>
<organism evidence="12">
    <name type="scientific">Aceria tosichella</name>
    <name type="common">wheat curl mite</name>
    <dbReference type="NCBI Taxonomy" id="561515"/>
    <lineage>
        <taxon>Eukaryota</taxon>
        <taxon>Metazoa</taxon>
        <taxon>Ecdysozoa</taxon>
        <taxon>Arthropoda</taxon>
        <taxon>Chelicerata</taxon>
        <taxon>Arachnida</taxon>
        <taxon>Acari</taxon>
        <taxon>Acariformes</taxon>
        <taxon>Trombidiformes</taxon>
        <taxon>Prostigmata</taxon>
        <taxon>Eupodina</taxon>
        <taxon>Eriophyoidea</taxon>
        <taxon>Eriophyidae</taxon>
        <taxon>Eriophyinae</taxon>
        <taxon>Aceriini</taxon>
        <taxon>Aceria</taxon>
    </lineage>
</organism>
<evidence type="ECO:0000256" key="9">
    <source>
        <dbReference type="SAM" id="MobiDB-lite"/>
    </source>
</evidence>
<name>A0A6G1S839_9ACAR</name>
<evidence type="ECO:0000256" key="1">
    <source>
        <dbReference type="ARBA" id="ARBA00022679"/>
    </source>
</evidence>
<keyword evidence="4 12" id="KW-0418">Kinase</keyword>
<evidence type="ECO:0000256" key="5">
    <source>
        <dbReference type="ARBA" id="ARBA00022833"/>
    </source>
</evidence>
<dbReference type="SUPFAM" id="SSF56112">
    <property type="entry name" value="Protein kinase-like (PK-like)"/>
    <property type="match status" value="1"/>
</dbReference>
<dbReference type="Gene3D" id="1.10.510.10">
    <property type="entry name" value="Transferase(Phosphotransferase) domain 1"/>
    <property type="match status" value="1"/>
</dbReference>
<dbReference type="InterPro" id="IPR000719">
    <property type="entry name" value="Prot_kinase_dom"/>
</dbReference>
<evidence type="ECO:0000256" key="3">
    <source>
        <dbReference type="ARBA" id="ARBA00022741"/>
    </source>
</evidence>
<evidence type="ECO:0000256" key="4">
    <source>
        <dbReference type="ARBA" id="ARBA00022777"/>
    </source>
</evidence>
<dbReference type="PROSITE" id="PS50081">
    <property type="entry name" value="ZF_DAG_PE_2"/>
    <property type="match status" value="1"/>
</dbReference>
<evidence type="ECO:0000256" key="6">
    <source>
        <dbReference type="ARBA" id="ARBA00022840"/>
    </source>
</evidence>
<dbReference type="InterPro" id="IPR011009">
    <property type="entry name" value="Kinase-like_dom_sf"/>
</dbReference>
<feature type="domain" description="Phorbol-ester/DAG-type" evidence="11">
    <location>
        <begin position="7"/>
        <end position="52"/>
    </location>
</feature>
<dbReference type="InterPro" id="IPR002219">
    <property type="entry name" value="PKC_DAG/PE"/>
</dbReference>
<keyword evidence="6" id="KW-0067">ATP-binding</keyword>
<keyword evidence="5" id="KW-0862">Zinc</keyword>
<dbReference type="InterPro" id="IPR001245">
    <property type="entry name" value="Ser-Thr/Tyr_kinase_cat_dom"/>
</dbReference>
<dbReference type="PANTHER" id="PTHR44329:SF253">
    <property type="entry name" value="KINASE SUPPRESSOR OF RAS 2"/>
    <property type="match status" value="1"/>
</dbReference>
<dbReference type="CDD" id="cd20812">
    <property type="entry name" value="C1_KSR"/>
    <property type="match status" value="1"/>
</dbReference>
<dbReference type="InterPro" id="IPR046349">
    <property type="entry name" value="C1-like_sf"/>
</dbReference>
<dbReference type="AlphaFoldDB" id="A0A6G1S839"/>
<dbReference type="GO" id="GO:0046872">
    <property type="term" value="F:metal ion binding"/>
    <property type="evidence" value="ECO:0007669"/>
    <property type="project" value="UniProtKB-KW"/>
</dbReference>
<gene>
    <name evidence="12" type="primary">KSR1</name>
    <name evidence="12" type="ORF">g.21067</name>
</gene>
<sequence>MMRHEITHRFHSTFKVSFSCQLCDRPMFYGVKCKDCKYLCHKNCAARAPPSCGLPEAFVDMFAQTIITTNNKGGPGGGDTDDDNSWGTRQNSVTAQEWEIPFEELNVVDAVDSGNFGSDQVLRGYWHGDVAVKRLHLPEDILQNEKALELVKEMFKEEVANFRNTRHDNLEIFMGACVEPTRLAIVTTYCKGDTLYEQIHIRKTKFSLNKMIDIAQQICLGMGYLHSRNIVHKDLNTKNVFFDNGQIVITDFGLFALKQLCRAERKGLWLPIPKHWLSYLAPELMRKLNPHYGPECNNINFTFSSDVYSFGTIWYELLTNDMPYKNPTPEITIWQVGRGLKQPLINLQAPREIKNILLMCWSAERPKFSDIHNLLESLPRKRVQRSSSFQLDKTKTIFR</sequence>
<keyword evidence="2" id="KW-0479">Metal-binding</keyword>
<dbReference type="Pfam" id="PF00130">
    <property type="entry name" value="C1_1"/>
    <property type="match status" value="1"/>
</dbReference>
<dbReference type="GO" id="GO:0005524">
    <property type="term" value="F:ATP binding"/>
    <property type="evidence" value="ECO:0007669"/>
    <property type="project" value="UniProtKB-KW"/>
</dbReference>
<protein>
    <submittedName>
        <fullName evidence="12">Kinase suppressor of Ras 1</fullName>
    </submittedName>
</protein>
<dbReference type="InterPro" id="IPR051681">
    <property type="entry name" value="Ser/Thr_Kinases-Pseudokinases"/>
</dbReference>
<evidence type="ECO:0000259" key="11">
    <source>
        <dbReference type="PROSITE" id="PS50081"/>
    </source>
</evidence>
<comment type="catalytic activity">
    <reaction evidence="7">
        <text>L-threonyl-[protein] + ATP = O-phospho-L-threonyl-[protein] + ADP + H(+)</text>
        <dbReference type="Rhea" id="RHEA:46608"/>
        <dbReference type="Rhea" id="RHEA-COMP:11060"/>
        <dbReference type="Rhea" id="RHEA-COMP:11605"/>
        <dbReference type="ChEBI" id="CHEBI:15378"/>
        <dbReference type="ChEBI" id="CHEBI:30013"/>
        <dbReference type="ChEBI" id="CHEBI:30616"/>
        <dbReference type="ChEBI" id="CHEBI:61977"/>
        <dbReference type="ChEBI" id="CHEBI:456216"/>
        <dbReference type="EC" id="2.7.11.1"/>
    </reaction>
</comment>
<reference evidence="12" key="1">
    <citation type="submission" date="2018-10" db="EMBL/GenBank/DDBJ databases">
        <title>Transcriptome assembly of Aceria tosichella (Wheat curl mite) Type 2.</title>
        <authorList>
            <person name="Scully E.D."/>
            <person name="Geib S.M."/>
            <person name="Palmer N.A."/>
            <person name="Gupta A.K."/>
            <person name="Sarath G."/>
            <person name="Tatineni S."/>
        </authorList>
    </citation>
    <scope>NUCLEOTIDE SEQUENCE</scope>
    <source>
        <strain evidence="12">LincolnNE</strain>
    </source>
</reference>
<dbReference type="FunFam" id="3.30.200.20:FF:000034">
    <property type="entry name" value="Kinase suppressor of Ras 1"/>
    <property type="match status" value="1"/>
</dbReference>